<evidence type="ECO:0000259" key="1">
    <source>
        <dbReference type="Pfam" id="PF22296"/>
    </source>
</evidence>
<proteinExistence type="predicted"/>
<gene>
    <name evidence="2" type="ORF">COS99_01055</name>
</gene>
<dbReference type="CDD" id="cd16376">
    <property type="entry name" value="Avd_like"/>
    <property type="match status" value="1"/>
</dbReference>
<evidence type="ECO:0000313" key="2">
    <source>
        <dbReference type="EMBL" id="PIU42300.1"/>
    </source>
</evidence>
<dbReference type="EMBL" id="PEWV01000012">
    <property type="protein sequence ID" value="PIU42300.1"/>
    <property type="molecule type" value="Genomic_DNA"/>
</dbReference>
<organism evidence="2 3">
    <name type="scientific">Candidatus Aquitaenariimonas noxiae</name>
    <dbReference type="NCBI Taxonomy" id="1974741"/>
    <lineage>
        <taxon>Bacteria</taxon>
        <taxon>Pseudomonadati</taxon>
        <taxon>Candidatus Omnitrophota</taxon>
        <taxon>Candidatus Aquitaenariimonas</taxon>
    </lineage>
</organism>
<sequence>MPDNTPAVITKVYDLLLWILPKLAKFPREQRFLLAERIENGLLDILEILIEASFTKEKLNLLRRANLNLEKLRFLLRLAKDMHYINLSAYEYQAKAANEIGRMLGGWIKSQNNGSAVSLDAQRQG</sequence>
<comment type="caution">
    <text evidence="2">The sequence shown here is derived from an EMBL/GenBank/DDBJ whole genome shotgun (WGS) entry which is preliminary data.</text>
</comment>
<dbReference type="NCBIfam" id="NF033474">
    <property type="entry name" value="DivGenRetAVD"/>
    <property type="match status" value="1"/>
</dbReference>
<dbReference type="AlphaFoldDB" id="A0A2J0L0V8"/>
<reference evidence="2 3" key="1">
    <citation type="submission" date="2017-09" db="EMBL/GenBank/DDBJ databases">
        <title>Depth-based differentiation of microbial function through sediment-hosted aquifers and enrichment of novel symbionts in the deep terrestrial subsurface.</title>
        <authorList>
            <person name="Probst A.J."/>
            <person name="Ladd B."/>
            <person name="Jarett J.K."/>
            <person name="Geller-Mcgrath D.E."/>
            <person name="Sieber C.M."/>
            <person name="Emerson J.B."/>
            <person name="Anantharaman K."/>
            <person name="Thomas B.C."/>
            <person name="Malmstrom R."/>
            <person name="Stieglmeier M."/>
            <person name="Klingl A."/>
            <person name="Woyke T."/>
            <person name="Ryan C.M."/>
            <person name="Banfield J.F."/>
        </authorList>
    </citation>
    <scope>NUCLEOTIDE SEQUENCE [LARGE SCALE GENOMIC DNA]</scope>
    <source>
        <strain evidence="2">CG07_land_8_20_14_0_80_42_15</strain>
    </source>
</reference>
<name>A0A2J0L0V8_9BACT</name>
<feature type="domain" description="bAvd-like" evidence="1">
    <location>
        <begin position="10"/>
        <end position="110"/>
    </location>
</feature>
<dbReference type="Gene3D" id="1.20.1440.60">
    <property type="entry name" value="23S rRNA-intervening sequence"/>
    <property type="match status" value="1"/>
</dbReference>
<dbReference type="InterPro" id="IPR036583">
    <property type="entry name" value="23S_rRNA_IVS_sf"/>
</dbReference>
<dbReference type="Proteomes" id="UP000230052">
    <property type="component" value="Unassembled WGS sequence"/>
</dbReference>
<dbReference type="InterPro" id="IPR055360">
    <property type="entry name" value="bAvd"/>
</dbReference>
<evidence type="ECO:0000313" key="3">
    <source>
        <dbReference type="Proteomes" id="UP000230052"/>
    </source>
</evidence>
<dbReference type="Pfam" id="PF22296">
    <property type="entry name" value="bAvd"/>
    <property type="match status" value="1"/>
</dbReference>
<accession>A0A2J0L0V8</accession>
<dbReference type="SUPFAM" id="SSF158446">
    <property type="entry name" value="IVS-encoded protein-like"/>
    <property type="match status" value="1"/>
</dbReference>
<protein>
    <submittedName>
        <fullName evidence="2">Four helix bundle protein</fullName>
    </submittedName>
</protein>